<dbReference type="PANTHER" id="PTHR43302:SF5">
    <property type="entry name" value="TRANSPORTER ARSB-RELATED"/>
    <property type="match status" value="1"/>
</dbReference>
<feature type="transmembrane region" description="Helical" evidence="7">
    <location>
        <begin position="257"/>
        <end position="281"/>
    </location>
</feature>
<dbReference type="KEGG" id="cqn:G7Y29_03215"/>
<accession>A0A7T0KNL9</accession>
<keyword evidence="4 7" id="KW-0812">Transmembrane</keyword>
<evidence type="ECO:0000256" key="5">
    <source>
        <dbReference type="ARBA" id="ARBA00022989"/>
    </source>
</evidence>
<sequence length="355" mass="36378">MTRTRFLLPFFATASVAALAAVDTTEAVTLLRRLLPVLGFAGGMSVVVNLASEVGVFEWAAARVRRFGFLALCVVATVFLSLDTTAIMLTPLAVHLARRRGSRVTSLALPVVWIANLASLPLAVSNLTNLLALGTIGPQYVRIAAAPSLVAIAVAVIAALLIDAHPTRSPTNHGDTPAPPVAALAVVGAAMCALLTPIPYWVTSSAAALAMVLLVGSKTRGALRLSLIPWSALALALALSSAATAAITLWGTVSVSGVWAMAGAGAVAANLINNIPAYFLLEPAASGPTELVALLIGVNAGAIVTPWASLATLLWADQLRRAGEPVPWRQFVCYGALLAPLAVAGATGALVIAQR</sequence>
<evidence type="ECO:0000256" key="4">
    <source>
        <dbReference type="ARBA" id="ARBA00022692"/>
    </source>
</evidence>
<organism evidence="10 11">
    <name type="scientific">Corynebacterium qintianiae</name>
    <dbReference type="NCBI Taxonomy" id="2709392"/>
    <lineage>
        <taxon>Bacteria</taxon>
        <taxon>Bacillati</taxon>
        <taxon>Actinomycetota</taxon>
        <taxon>Actinomycetes</taxon>
        <taxon>Mycobacteriales</taxon>
        <taxon>Corynebacteriaceae</taxon>
        <taxon>Corynebacterium</taxon>
    </lineage>
</organism>
<feature type="signal peptide" evidence="8">
    <location>
        <begin position="1"/>
        <end position="20"/>
    </location>
</feature>
<gene>
    <name evidence="10" type="ORF">G7Y29_03215</name>
</gene>
<evidence type="ECO:0000313" key="11">
    <source>
        <dbReference type="Proteomes" id="UP000594586"/>
    </source>
</evidence>
<evidence type="ECO:0000256" key="3">
    <source>
        <dbReference type="ARBA" id="ARBA00022475"/>
    </source>
</evidence>
<dbReference type="Proteomes" id="UP000594586">
    <property type="component" value="Chromosome"/>
</dbReference>
<evidence type="ECO:0000313" key="10">
    <source>
        <dbReference type="EMBL" id="QPK83819.1"/>
    </source>
</evidence>
<evidence type="ECO:0000256" key="2">
    <source>
        <dbReference type="ARBA" id="ARBA00022448"/>
    </source>
</evidence>
<proteinExistence type="predicted"/>
<protein>
    <submittedName>
        <fullName evidence="10">Arsenic transporter</fullName>
    </submittedName>
</protein>
<evidence type="ECO:0000259" key="9">
    <source>
        <dbReference type="Pfam" id="PF03600"/>
    </source>
</evidence>
<evidence type="ECO:0000256" key="7">
    <source>
        <dbReference type="SAM" id="Phobius"/>
    </source>
</evidence>
<dbReference type="PANTHER" id="PTHR43302">
    <property type="entry name" value="TRANSPORTER ARSB-RELATED"/>
    <property type="match status" value="1"/>
</dbReference>
<keyword evidence="6 7" id="KW-0472">Membrane</keyword>
<keyword evidence="8" id="KW-0732">Signal</keyword>
<name>A0A7T0KNL9_9CORY</name>
<feature type="chain" id="PRO_5038787135" evidence="8">
    <location>
        <begin position="21"/>
        <end position="355"/>
    </location>
</feature>
<feature type="transmembrane region" description="Helical" evidence="7">
    <location>
        <begin position="293"/>
        <end position="316"/>
    </location>
</feature>
<dbReference type="AlphaFoldDB" id="A0A7T0KNL9"/>
<keyword evidence="5 7" id="KW-1133">Transmembrane helix</keyword>
<reference evidence="10 11" key="1">
    <citation type="submission" date="2020-11" db="EMBL/GenBank/DDBJ databases">
        <title>Corynebacterium sp. MC1420.</title>
        <authorList>
            <person name="Zhou J."/>
        </authorList>
    </citation>
    <scope>NUCLEOTIDE SEQUENCE [LARGE SCALE GENOMIC DNA]</scope>
    <source>
        <strain evidence="10 11">MC1420</strain>
    </source>
</reference>
<dbReference type="GO" id="GO:0005886">
    <property type="term" value="C:plasma membrane"/>
    <property type="evidence" value="ECO:0007669"/>
    <property type="project" value="UniProtKB-SubCell"/>
</dbReference>
<comment type="subcellular location">
    <subcellularLocation>
        <location evidence="1">Cell membrane</location>
        <topology evidence="1">Multi-pass membrane protein</topology>
    </subcellularLocation>
</comment>
<feature type="transmembrane region" description="Helical" evidence="7">
    <location>
        <begin position="328"/>
        <end position="353"/>
    </location>
</feature>
<dbReference type="Pfam" id="PF03600">
    <property type="entry name" value="CitMHS"/>
    <property type="match status" value="1"/>
</dbReference>
<keyword evidence="3" id="KW-1003">Cell membrane</keyword>
<dbReference type="InterPro" id="IPR004680">
    <property type="entry name" value="Cit_transptr-like_dom"/>
</dbReference>
<evidence type="ECO:0000256" key="8">
    <source>
        <dbReference type="SAM" id="SignalP"/>
    </source>
</evidence>
<keyword evidence="2" id="KW-0813">Transport</keyword>
<feature type="domain" description="Citrate transporter-like" evidence="9">
    <location>
        <begin position="13"/>
        <end position="295"/>
    </location>
</feature>
<feature type="transmembrane region" description="Helical" evidence="7">
    <location>
        <begin position="140"/>
        <end position="162"/>
    </location>
</feature>
<dbReference type="EMBL" id="CP064955">
    <property type="protein sequence ID" value="QPK83819.1"/>
    <property type="molecule type" value="Genomic_DNA"/>
</dbReference>
<evidence type="ECO:0000256" key="6">
    <source>
        <dbReference type="ARBA" id="ARBA00023136"/>
    </source>
</evidence>
<dbReference type="GO" id="GO:0055085">
    <property type="term" value="P:transmembrane transport"/>
    <property type="evidence" value="ECO:0007669"/>
    <property type="project" value="InterPro"/>
</dbReference>
<feature type="transmembrane region" description="Helical" evidence="7">
    <location>
        <begin position="182"/>
        <end position="215"/>
    </location>
</feature>
<keyword evidence="11" id="KW-1185">Reference proteome</keyword>
<feature type="transmembrane region" description="Helical" evidence="7">
    <location>
        <begin position="69"/>
        <end position="93"/>
    </location>
</feature>
<feature type="transmembrane region" description="Helical" evidence="7">
    <location>
        <begin position="113"/>
        <end position="133"/>
    </location>
</feature>
<feature type="transmembrane region" description="Helical" evidence="7">
    <location>
        <begin position="36"/>
        <end position="57"/>
    </location>
</feature>
<feature type="transmembrane region" description="Helical" evidence="7">
    <location>
        <begin position="227"/>
        <end position="251"/>
    </location>
</feature>
<evidence type="ECO:0000256" key="1">
    <source>
        <dbReference type="ARBA" id="ARBA00004651"/>
    </source>
</evidence>
<dbReference type="RefSeq" id="WP_165001955.1">
    <property type="nucleotide sequence ID" value="NZ_CP064955.1"/>
</dbReference>